<comment type="caution">
    <text evidence="3">The sequence shown here is derived from an EMBL/GenBank/DDBJ whole genome shotgun (WGS) entry which is preliminary data.</text>
</comment>
<dbReference type="STRING" id="290052.ASU35_13520"/>
<keyword evidence="4" id="KW-1185">Reference proteome</keyword>
<evidence type="ECO:0000256" key="1">
    <source>
        <dbReference type="ARBA" id="ARBA00005836"/>
    </source>
</evidence>
<dbReference type="InterPro" id="IPR045569">
    <property type="entry name" value="Metalloprtase-TldD/E_C"/>
</dbReference>
<evidence type="ECO:0000313" key="3">
    <source>
        <dbReference type="EMBL" id="KSV58238.1"/>
    </source>
</evidence>
<evidence type="ECO:0000313" key="4">
    <source>
        <dbReference type="Proteomes" id="UP000054874"/>
    </source>
</evidence>
<dbReference type="AlphaFoldDB" id="A0A0V8QCU8"/>
<dbReference type="InterPro" id="IPR051463">
    <property type="entry name" value="Peptidase_U62_metallo"/>
</dbReference>
<dbReference type="PANTHER" id="PTHR30624">
    <property type="entry name" value="UNCHARACTERIZED PROTEIN TLDD AND PMBA"/>
    <property type="match status" value="1"/>
</dbReference>
<protein>
    <recommendedName>
        <fullName evidence="2">Metalloprotease TldD/E C-terminal domain-containing protein</fullName>
    </recommendedName>
</protein>
<gene>
    <name evidence="3" type="ORF">ASU35_13520</name>
</gene>
<name>A0A0V8QCU8_9FIRM</name>
<dbReference type="GO" id="GO:0005829">
    <property type="term" value="C:cytosol"/>
    <property type="evidence" value="ECO:0007669"/>
    <property type="project" value="TreeGrafter"/>
</dbReference>
<dbReference type="EMBL" id="LNAM01000179">
    <property type="protein sequence ID" value="KSV58238.1"/>
    <property type="molecule type" value="Genomic_DNA"/>
</dbReference>
<dbReference type="Pfam" id="PF19289">
    <property type="entry name" value="PmbA_TldD_3rd"/>
    <property type="match status" value="1"/>
</dbReference>
<sequence length="454" mass="51903">MYIIVRKDWHPGLSTCNLIDGELSLIEKMNSVIRFAEAKSIFVEFFVYTSVYYRTTPKGSLQCVDEFREKGIGLTVVNDGKEEIFSFDGMDFEKIERKCYQILGFTKKDYFKDEITVKGYGYKKDYFSTKGFIHKVNQFFKNNQEEGVDLVISCQFEEIMVANNYSFACDGRLFQKLIVSENGEIVKTLSSNDRTFIGDKYKRCYKKAELCTENKERKYDRILFAPMASGMLMHEICGHMLENDFFIQGNSLFKCIGQRVCNSTISVYDNPYRMYGKIKHIDDEGNILKKTPLIVRGKLTGLLGCRYAQTTDKKLPFASKARRESHEYVPTGRSFCIELVSSNCKKISVSELQDVLVVKTFSSSSFVPATNEVKCESSELYLFDADGQLIKIKGELKIRLKGNDFLRNIISVYDDYTYQENMCYSSSGHVSAATYTPSIMMDNTSLSIKIAAAS</sequence>
<dbReference type="Proteomes" id="UP000054874">
    <property type="component" value="Unassembled WGS sequence"/>
</dbReference>
<dbReference type="InterPro" id="IPR036059">
    <property type="entry name" value="TldD/PmbA_sf"/>
</dbReference>
<proteinExistence type="inferred from homology"/>
<feature type="domain" description="Metalloprotease TldD/E C-terminal" evidence="2">
    <location>
        <begin position="221"/>
        <end position="446"/>
    </location>
</feature>
<dbReference type="PANTHER" id="PTHR30624:SF4">
    <property type="entry name" value="METALLOPROTEASE TLDD"/>
    <property type="match status" value="1"/>
</dbReference>
<dbReference type="SUPFAM" id="SSF111283">
    <property type="entry name" value="Putative modulator of DNA gyrase, PmbA/TldD"/>
    <property type="match status" value="1"/>
</dbReference>
<reference evidence="3 4" key="1">
    <citation type="submission" date="2015-11" db="EMBL/GenBank/DDBJ databases">
        <title>Butyribacter intestini gen. nov., sp. nov., a butyric acid-producing bacterium of the family Lachnospiraceae isolated from the human faeces.</title>
        <authorList>
            <person name="Zou Y."/>
            <person name="Xue W."/>
            <person name="Luo G."/>
            <person name="Lv M."/>
        </authorList>
    </citation>
    <scope>NUCLEOTIDE SEQUENCE [LARGE SCALE GENOMIC DNA]</scope>
    <source>
        <strain evidence="3 4">ACET-33324</strain>
    </source>
</reference>
<dbReference type="GO" id="GO:0006508">
    <property type="term" value="P:proteolysis"/>
    <property type="evidence" value="ECO:0007669"/>
    <property type="project" value="InterPro"/>
</dbReference>
<evidence type="ECO:0000259" key="2">
    <source>
        <dbReference type="Pfam" id="PF19289"/>
    </source>
</evidence>
<accession>A0A0V8QCU8</accession>
<organism evidence="3 4">
    <name type="scientific">Acetivibrio ethanolgignens</name>
    <dbReference type="NCBI Taxonomy" id="290052"/>
    <lineage>
        <taxon>Bacteria</taxon>
        <taxon>Bacillati</taxon>
        <taxon>Bacillota</taxon>
        <taxon>Clostridia</taxon>
        <taxon>Eubacteriales</taxon>
        <taxon>Oscillospiraceae</taxon>
        <taxon>Acetivibrio</taxon>
    </lineage>
</organism>
<dbReference type="GO" id="GO:0008237">
    <property type="term" value="F:metallopeptidase activity"/>
    <property type="evidence" value="ECO:0007669"/>
    <property type="project" value="InterPro"/>
</dbReference>
<comment type="similarity">
    <text evidence="1">Belongs to the peptidase U62 family.</text>
</comment>